<dbReference type="Proteomes" id="UP000184245">
    <property type="component" value="Unassembled WGS sequence"/>
</dbReference>
<dbReference type="RefSeq" id="WP_072849963.1">
    <property type="nucleotide sequence ID" value="NZ_FQVI01000004.1"/>
</dbReference>
<dbReference type="OrthoDB" id="1701846at2"/>
<keyword evidence="4" id="KW-1185">Reference proteome</keyword>
<dbReference type="Pfam" id="PF14317">
    <property type="entry name" value="YcxB"/>
    <property type="match status" value="1"/>
</dbReference>
<evidence type="ECO:0000259" key="2">
    <source>
        <dbReference type="Pfam" id="PF14317"/>
    </source>
</evidence>
<dbReference type="STRING" id="1122155.SAMN02745158_01232"/>
<sequence length="392" mass="46626">MHLKYTVSDKDYRKFIWKELLFEHVWNPLILLAYFAFWQVTFLLAQYGMIKRNLPFFVLLLLFFIGVMVEFLFRGDRRIHRKVTNYGDLLYFTSIEVFIMEKDGDVKNCIPWKELKRLKENKKWVFLYFTDLRFIPVEKAAIQESMRGELRQLLESKKHIRKVSLRWTVLVLWGLITVFGMYAVGKSAVSYNGKLSWKIEQWKSVRKVSLDSDNIYEIRLEGMMERIGRRIEISPHLSVKNYSVQFQADGTIDTIDMFLYGFDGNYKPHRNYLIWYDRDKDKSLYVRVQNLEGIEGDGTAYDLDSDFSILEIMMEKIPLEEDVSQWKEKEYGLLYKGNYNWGSDKTGLRFIDRDGSVSLPSPEEWEIKGPSLSVYCVGRQEEITPVRYVYKK</sequence>
<reference evidence="3 4" key="1">
    <citation type="submission" date="2016-11" db="EMBL/GenBank/DDBJ databases">
        <authorList>
            <person name="Jaros S."/>
            <person name="Januszkiewicz K."/>
            <person name="Wedrychowicz H."/>
        </authorList>
    </citation>
    <scope>NUCLEOTIDE SEQUENCE [LARGE SCALE GENOMIC DNA]</scope>
    <source>
        <strain evidence="3 4">DSM 17459</strain>
    </source>
</reference>
<feature type="transmembrane region" description="Helical" evidence="1">
    <location>
        <begin position="167"/>
        <end position="185"/>
    </location>
</feature>
<feature type="transmembrane region" description="Helical" evidence="1">
    <location>
        <begin position="21"/>
        <end position="42"/>
    </location>
</feature>
<gene>
    <name evidence="3" type="ORF">SAMN02745158_01232</name>
</gene>
<evidence type="ECO:0000313" key="4">
    <source>
        <dbReference type="Proteomes" id="UP000184245"/>
    </source>
</evidence>
<organism evidence="3 4">
    <name type="scientific">Lactonifactor longoviformis DSM 17459</name>
    <dbReference type="NCBI Taxonomy" id="1122155"/>
    <lineage>
        <taxon>Bacteria</taxon>
        <taxon>Bacillati</taxon>
        <taxon>Bacillota</taxon>
        <taxon>Clostridia</taxon>
        <taxon>Eubacteriales</taxon>
        <taxon>Clostridiaceae</taxon>
        <taxon>Lactonifactor</taxon>
    </lineage>
</organism>
<proteinExistence type="predicted"/>
<evidence type="ECO:0000256" key="1">
    <source>
        <dbReference type="SAM" id="Phobius"/>
    </source>
</evidence>
<keyword evidence="1" id="KW-1133">Transmembrane helix</keyword>
<dbReference type="AlphaFoldDB" id="A0A1M4VHT5"/>
<keyword evidence="1" id="KW-0812">Transmembrane</keyword>
<evidence type="ECO:0000313" key="3">
    <source>
        <dbReference type="EMBL" id="SHE68415.1"/>
    </source>
</evidence>
<dbReference type="InterPro" id="IPR025588">
    <property type="entry name" value="YcxB-like_C"/>
</dbReference>
<protein>
    <submittedName>
        <fullName evidence="3">YcxB-like protein</fullName>
    </submittedName>
</protein>
<dbReference type="EMBL" id="FQVI01000004">
    <property type="protein sequence ID" value="SHE68415.1"/>
    <property type="molecule type" value="Genomic_DNA"/>
</dbReference>
<feature type="transmembrane region" description="Helical" evidence="1">
    <location>
        <begin position="54"/>
        <end position="73"/>
    </location>
</feature>
<name>A0A1M4VHT5_9CLOT</name>
<feature type="domain" description="YcxB-like C-terminal" evidence="2">
    <location>
        <begin position="99"/>
        <end position="154"/>
    </location>
</feature>
<keyword evidence="1" id="KW-0472">Membrane</keyword>
<accession>A0A1M4VHT5</accession>